<feature type="region of interest" description="Disordered" evidence="8">
    <location>
        <begin position="415"/>
        <end position="443"/>
    </location>
</feature>
<keyword evidence="2" id="KW-0547">Nucleotide-binding</keyword>
<dbReference type="Pfam" id="PF00270">
    <property type="entry name" value="DEAD"/>
    <property type="match status" value="1"/>
</dbReference>
<comment type="catalytic activity">
    <reaction evidence="6">
        <text>Couples ATP hydrolysis with the unwinding of duplex DNA by translocating in the 3'-5' direction.</text>
        <dbReference type="EC" id="5.6.2.4"/>
    </reaction>
</comment>
<dbReference type="EC" id="5.6.2.4" evidence="7"/>
<comment type="caution">
    <text evidence="11">The sequence shown here is derived from an EMBL/GenBank/DDBJ whole genome shotgun (WGS) entry which is preliminary data.</text>
</comment>
<evidence type="ECO:0000256" key="4">
    <source>
        <dbReference type="ARBA" id="ARBA00023125"/>
    </source>
</evidence>
<dbReference type="SMART" id="SM00487">
    <property type="entry name" value="DEXDc"/>
    <property type="match status" value="1"/>
</dbReference>
<dbReference type="PROSITE" id="PS51194">
    <property type="entry name" value="HELICASE_CTER"/>
    <property type="match status" value="1"/>
</dbReference>
<keyword evidence="12" id="KW-1185">Reference proteome</keyword>
<feature type="domain" description="Helicase ATP-binding" evidence="9">
    <location>
        <begin position="59"/>
        <end position="236"/>
    </location>
</feature>
<reference evidence="11" key="1">
    <citation type="submission" date="2022-11" db="EMBL/GenBank/DDBJ databases">
        <title>Genome Sequence of Cubamyces cubensis.</title>
        <authorList>
            <person name="Buettner E."/>
        </authorList>
    </citation>
    <scope>NUCLEOTIDE SEQUENCE</scope>
    <source>
        <strain evidence="11">MPL-01</strain>
    </source>
</reference>
<protein>
    <recommendedName>
        <fullName evidence="7">DNA 3'-5' helicase</fullName>
        <ecNumber evidence="7">5.6.2.4</ecNumber>
    </recommendedName>
</protein>
<dbReference type="Gene3D" id="3.40.50.300">
    <property type="entry name" value="P-loop containing nucleotide triphosphate hydrolases"/>
    <property type="match status" value="2"/>
</dbReference>
<keyword evidence="5" id="KW-0413">Isomerase</keyword>
<dbReference type="SUPFAM" id="SSF52540">
    <property type="entry name" value="P-loop containing nucleoside triphosphate hydrolases"/>
    <property type="match status" value="1"/>
</dbReference>
<accession>A0AAD7TIE3</accession>
<sequence length="946" mass="102410">MAPKRPSPTAKTRWAKRSTGPRTSLRPKLTEEQIQWLSNEMRTRFKWSEEPRFFQLEGVKAQLEGTDIIIQAPTGAGKTALAAGPHLWPGCKGKVTIMVCPLLALQEELVTTFHDEFGLSAIAVNSAKGSCSTEIANELLSDKHQIILISPEMLQSPSFVNRVLRKPSFGRRVVSLFIDEAHCVSHWGADFRKKYASLGIIRAFLPRGTPVIAVTATLTARVRRDIHRVLHFTTSSRFVNVGNDCPNVAIVVRAFEHAQNSYLDLDFLIPPAASLLAPCDIPKTYLYVDDINTGNEIVDHLDSMISTRCPALASRGLVRPFNAAMSHEYRQESMNAFRASPGCRTMVTPGCIRILVCTDAAGMGCNVKDVDIVVQWKLPKTLSSWVQRAGRAARSPHRTGLAVLLVERATYSIDLRRPSDPKGPLSATRTSSKPASGSSTSKLAASQVLKDYPIKHGLSRGGTSMQDSVPTLPTEEQACLDLDANDEGLRVFVQATTCRRKIWAAVFESPQQATTTQFCCDICHPALFNRTRPGKATAKRKARLRTKGHPDYDAQDRLESWREAVFERDHSSTQLDPTAILDDSMITTLTTVGPLTKQQVASILETAWIWWPCYGEPLSTLVASLNIRYTPIKKKKNPQPPTSSSQPAVPAPIPLETAKRTFTVATQDPGSLNTDASPAPLANDRALKRARHELHPQLSPALPLHGSHYALPVLFTAAVQPAYSAAHAIARTGRAGAHVPTAPNVPAPLVVSAPLVVPNPPIVPIAPVIPNAPNADLTCTIRTRSARSAYPDCNVHAPIISNAGPDGEHAPIIHSTDPEDVTHTRGLSSSLHAYCAIASTEAPAAFTKLSPCACAGTQAEHVAANRPAATALIKRSRTIAYCSVIHTGTTISALAVPISRAIITSSAAPLAAILRRCKTEGSTGISFIGRQPEFLYPDNVFTSNGQ</sequence>
<dbReference type="GO" id="GO:0005737">
    <property type="term" value="C:cytoplasm"/>
    <property type="evidence" value="ECO:0007669"/>
    <property type="project" value="TreeGrafter"/>
</dbReference>
<evidence type="ECO:0000256" key="3">
    <source>
        <dbReference type="ARBA" id="ARBA00022840"/>
    </source>
</evidence>
<dbReference type="GO" id="GO:0043138">
    <property type="term" value="F:3'-5' DNA helicase activity"/>
    <property type="evidence" value="ECO:0007669"/>
    <property type="project" value="UniProtKB-EC"/>
</dbReference>
<dbReference type="InterPro" id="IPR027417">
    <property type="entry name" value="P-loop_NTPase"/>
</dbReference>
<name>A0AAD7TIE3_9APHY</name>
<evidence type="ECO:0000313" key="12">
    <source>
        <dbReference type="Proteomes" id="UP001215151"/>
    </source>
</evidence>
<dbReference type="CDD" id="cd17920">
    <property type="entry name" value="DEXHc_RecQ"/>
    <property type="match status" value="1"/>
</dbReference>
<evidence type="ECO:0000256" key="2">
    <source>
        <dbReference type="ARBA" id="ARBA00022741"/>
    </source>
</evidence>
<dbReference type="AlphaFoldDB" id="A0AAD7TIE3"/>
<evidence type="ECO:0000259" key="10">
    <source>
        <dbReference type="PROSITE" id="PS51194"/>
    </source>
</evidence>
<keyword evidence="3" id="KW-0067">ATP-binding</keyword>
<evidence type="ECO:0000256" key="1">
    <source>
        <dbReference type="ARBA" id="ARBA00005446"/>
    </source>
</evidence>
<evidence type="ECO:0000256" key="5">
    <source>
        <dbReference type="ARBA" id="ARBA00023235"/>
    </source>
</evidence>
<dbReference type="InterPro" id="IPR014001">
    <property type="entry name" value="Helicase_ATP-bd"/>
</dbReference>
<dbReference type="EMBL" id="JAPEVG010000477">
    <property type="protein sequence ID" value="KAJ8462311.1"/>
    <property type="molecule type" value="Genomic_DNA"/>
</dbReference>
<dbReference type="InterPro" id="IPR001650">
    <property type="entry name" value="Helicase_C-like"/>
</dbReference>
<evidence type="ECO:0000256" key="7">
    <source>
        <dbReference type="ARBA" id="ARBA00034808"/>
    </source>
</evidence>
<dbReference type="PROSITE" id="PS51192">
    <property type="entry name" value="HELICASE_ATP_BIND_1"/>
    <property type="match status" value="1"/>
</dbReference>
<proteinExistence type="inferred from homology"/>
<organism evidence="11 12">
    <name type="scientific">Trametes cubensis</name>
    <dbReference type="NCBI Taxonomy" id="1111947"/>
    <lineage>
        <taxon>Eukaryota</taxon>
        <taxon>Fungi</taxon>
        <taxon>Dikarya</taxon>
        <taxon>Basidiomycota</taxon>
        <taxon>Agaricomycotina</taxon>
        <taxon>Agaricomycetes</taxon>
        <taxon>Polyporales</taxon>
        <taxon>Polyporaceae</taxon>
        <taxon>Trametes</taxon>
    </lineage>
</organism>
<comment type="similarity">
    <text evidence="1">Belongs to the helicase family. RecQ subfamily.</text>
</comment>
<feature type="region of interest" description="Disordered" evidence="8">
    <location>
        <begin position="1"/>
        <end position="24"/>
    </location>
</feature>
<dbReference type="Proteomes" id="UP001215151">
    <property type="component" value="Unassembled WGS sequence"/>
</dbReference>
<keyword evidence="4" id="KW-0238">DNA-binding</keyword>
<dbReference type="SMART" id="SM00490">
    <property type="entry name" value="HELICc"/>
    <property type="match status" value="1"/>
</dbReference>
<dbReference type="InterPro" id="IPR011545">
    <property type="entry name" value="DEAD/DEAH_box_helicase_dom"/>
</dbReference>
<dbReference type="Pfam" id="PF00271">
    <property type="entry name" value="Helicase_C"/>
    <property type="match status" value="1"/>
</dbReference>
<gene>
    <name evidence="11" type="ORF">ONZ51_g10985</name>
</gene>
<dbReference type="GO" id="GO:0000724">
    <property type="term" value="P:double-strand break repair via homologous recombination"/>
    <property type="evidence" value="ECO:0007669"/>
    <property type="project" value="TreeGrafter"/>
</dbReference>
<dbReference type="GO" id="GO:0003677">
    <property type="term" value="F:DNA binding"/>
    <property type="evidence" value="ECO:0007669"/>
    <property type="project" value="UniProtKB-KW"/>
</dbReference>
<evidence type="ECO:0000259" key="9">
    <source>
        <dbReference type="PROSITE" id="PS51192"/>
    </source>
</evidence>
<dbReference type="PANTHER" id="PTHR13710:SF105">
    <property type="entry name" value="ATP-DEPENDENT DNA HELICASE Q1"/>
    <property type="match status" value="1"/>
</dbReference>
<feature type="domain" description="Helicase C-terminal" evidence="10">
    <location>
        <begin position="271"/>
        <end position="436"/>
    </location>
</feature>
<dbReference type="GO" id="GO:0009378">
    <property type="term" value="F:four-way junction helicase activity"/>
    <property type="evidence" value="ECO:0007669"/>
    <property type="project" value="TreeGrafter"/>
</dbReference>
<evidence type="ECO:0000313" key="11">
    <source>
        <dbReference type="EMBL" id="KAJ8462311.1"/>
    </source>
</evidence>
<dbReference type="PANTHER" id="PTHR13710">
    <property type="entry name" value="DNA HELICASE RECQ FAMILY MEMBER"/>
    <property type="match status" value="1"/>
</dbReference>
<dbReference type="GO" id="GO:0005694">
    <property type="term" value="C:chromosome"/>
    <property type="evidence" value="ECO:0007669"/>
    <property type="project" value="TreeGrafter"/>
</dbReference>
<evidence type="ECO:0000256" key="8">
    <source>
        <dbReference type="SAM" id="MobiDB-lite"/>
    </source>
</evidence>
<feature type="compositionally biased region" description="Low complexity" evidence="8">
    <location>
        <begin position="428"/>
        <end position="441"/>
    </location>
</feature>
<dbReference type="GO" id="GO:0005524">
    <property type="term" value="F:ATP binding"/>
    <property type="evidence" value="ECO:0007669"/>
    <property type="project" value="UniProtKB-KW"/>
</dbReference>
<evidence type="ECO:0000256" key="6">
    <source>
        <dbReference type="ARBA" id="ARBA00034617"/>
    </source>
</evidence>